<feature type="domain" description="EamA" evidence="9">
    <location>
        <begin position="159"/>
        <end position="295"/>
    </location>
</feature>
<name>A0A2I5HP35_SALDZ</name>
<feature type="transmembrane region" description="Helical" evidence="8">
    <location>
        <begin position="43"/>
        <end position="63"/>
    </location>
</feature>
<dbReference type="EMBL" id="AAIXUH010000025">
    <property type="protein sequence ID" value="ECJ2915527.1"/>
    <property type="molecule type" value="Genomic_DNA"/>
</dbReference>
<evidence type="ECO:0000313" key="20">
    <source>
        <dbReference type="EMBL" id="HAB4467558.1"/>
    </source>
</evidence>
<evidence type="ECO:0000256" key="8">
    <source>
        <dbReference type="SAM" id="Phobius"/>
    </source>
</evidence>
<reference evidence="26" key="3">
    <citation type="submission" date="2018-08" db="EMBL/GenBank/DDBJ databases">
        <authorList>
            <consortium name="GenomeTrakr network: Whole genome sequencing for foodborne pathogen traceback"/>
        </authorList>
    </citation>
    <scope>NUCLEOTIDE SEQUENCE [LARGE SCALE GENOMIC DNA]</scope>
    <source>
        <strain evidence="26">FMA0132</strain>
    </source>
</reference>
<sequence length="303" mass="33338">MSNNHNTGFLPKVILATICMGSSFPTGKYLIANEHMPPFLMGGWRFLAAGLLMLISATILKGYRQVVPTYKQSIVGGIILTGIIGCLQTTGTMGFLNLALQSVSSSMSSIILFTNPLWLSLLAHFLLKDKLNKRKIISLIIGISGVIFCLGLSTMQGGIGLIYAFLGSLCWSICTIITKRFIFDKSSWVLTGWQLFWGAIFMLLTAYIRHEEYNIGSLQLWGWVWFIWLIIPASIGSFGLWFSALRQGGATLTSGFLFLVPLFSVIFSVLALHDGLSTHLILGGGLIVLSLYLLNKGDKDEIR</sequence>
<dbReference type="EMBL" id="DAAGOS010000169">
    <property type="protein sequence ID" value="HAB3926081.1"/>
    <property type="molecule type" value="Genomic_DNA"/>
</dbReference>
<dbReference type="EMBL" id="DAAGVL010000056">
    <property type="protein sequence ID" value="HAB4722127.1"/>
    <property type="molecule type" value="Genomic_DNA"/>
</dbReference>
<keyword evidence="5 8" id="KW-1133">Transmembrane helix</keyword>
<dbReference type="EMBL" id="DAAQZS010000017">
    <property type="protein sequence ID" value="HAE1475572.1"/>
    <property type="molecule type" value="Genomic_DNA"/>
</dbReference>
<feature type="transmembrane region" description="Helical" evidence="8">
    <location>
        <begin position="249"/>
        <end position="270"/>
    </location>
</feature>
<dbReference type="EMBL" id="RSHK01000018">
    <property type="protein sequence ID" value="MIE71213.1"/>
    <property type="molecule type" value="Genomic_DNA"/>
</dbReference>
<keyword evidence="3" id="KW-1003">Cell membrane</keyword>
<dbReference type="EMBL" id="DAAGPC010000037">
    <property type="protein sequence ID" value="HAB3979022.1"/>
    <property type="molecule type" value="Genomic_DNA"/>
</dbReference>
<reference evidence="10 28" key="1">
    <citation type="submission" date="2017-09" db="EMBL/GenBank/DDBJ databases">
        <title>Complete genome of Salmonella enterica subsp. diarizonae isolated from stool of a patient with bacterial enteropathy.</title>
        <authorList>
            <person name="Zhou J."/>
            <person name="Chen Q."/>
            <person name="Guo L."/>
            <person name="Fan J."/>
        </authorList>
    </citation>
    <scope>NUCLEOTIDE SEQUENCE [LARGE SCALE GENOMIC DNA]</scope>
    <source>
        <strain evidence="10 28">HZS154</strain>
    </source>
</reference>
<dbReference type="STRING" id="59204.UQ49_02795"/>
<evidence type="ECO:0000313" key="24">
    <source>
        <dbReference type="EMBL" id="HAB5843561.1"/>
    </source>
</evidence>
<dbReference type="EMBL" id="CP078142">
    <property type="protein sequence ID" value="QXN83270.1"/>
    <property type="molecule type" value="Genomic_DNA"/>
</dbReference>
<dbReference type="RefSeq" id="WP_053509793.1">
    <property type="nucleotide sequence ID" value="NZ_CP011288.1"/>
</dbReference>
<feature type="transmembrane region" description="Helical" evidence="8">
    <location>
        <begin position="12"/>
        <end position="31"/>
    </location>
</feature>
<evidence type="ECO:0000313" key="28">
    <source>
        <dbReference type="Proteomes" id="UP000230639"/>
    </source>
</evidence>
<keyword evidence="6 8" id="KW-0472">Membrane</keyword>
<dbReference type="InterPro" id="IPR050638">
    <property type="entry name" value="AA-Vitamin_Transporters"/>
</dbReference>
<dbReference type="EMBL" id="DAAGQE010000086">
    <property type="protein sequence ID" value="HAB4102363.1"/>
    <property type="molecule type" value="Genomic_DNA"/>
</dbReference>
<evidence type="ECO:0000256" key="5">
    <source>
        <dbReference type="ARBA" id="ARBA00022989"/>
    </source>
</evidence>
<dbReference type="EMBL" id="DAAFWY010000032">
    <property type="protein sequence ID" value="HAB1848901.1"/>
    <property type="molecule type" value="Genomic_DNA"/>
</dbReference>
<evidence type="ECO:0000313" key="12">
    <source>
        <dbReference type="EMBL" id="HAB1777781.1"/>
    </source>
</evidence>
<dbReference type="GO" id="GO:0005886">
    <property type="term" value="C:plasma membrane"/>
    <property type="evidence" value="ECO:0007669"/>
    <property type="project" value="UniProtKB-SubCell"/>
</dbReference>
<feature type="transmembrane region" description="Helical" evidence="8">
    <location>
        <begin position="190"/>
        <end position="208"/>
    </location>
</feature>
<dbReference type="AlphaFoldDB" id="A0A2I5HP35"/>
<comment type="subcellular location">
    <subcellularLocation>
        <location evidence="1">Cell membrane</location>
        <topology evidence="1">Multi-pass membrane protein</topology>
    </subcellularLocation>
</comment>
<evidence type="ECO:0000256" key="3">
    <source>
        <dbReference type="ARBA" id="ARBA00022475"/>
    </source>
</evidence>
<accession>A0A2I5HP35</accession>
<reference evidence="11" key="4">
    <citation type="submission" date="2019-07" db="EMBL/GenBank/DDBJ databases">
        <authorList>
            <person name="Ashton P.M."/>
            <person name="Dallman T."/>
            <person name="Nair S."/>
            <person name="De Pinna E."/>
            <person name="Peters T."/>
            <person name="Grant K."/>
        </authorList>
    </citation>
    <scope>NUCLEOTIDE SEQUENCE</scope>
    <source>
        <strain evidence="11">481463</strain>
    </source>
</reference>
<evidence type="ECO:0000313" key="22">
    <source>
        <dbReference type="EMBL" id="HAB4722127.1"/>
    </source>
</evidence>
<dbReference type="Proteomes" id="UP000885362">
    <property type="component" value="Unassembled WGS sequence"/>
</dbReference>
<protein>
    <recommendedName>
        <fullName evidence="7">Threonine/homoserine exporter RhtA</fullName>
    </recommendedName>
</protein>
<evidence type="ECO:0000313" key="13">
    <source>
        <dbReference type="EMBL" id="HAB1848901.1"/>
    </source>
</evidence>
<evidence type="ECO:0000313" key="11">
    <source>
        <dbReference type="EMBL" id="ECJ2915527.1"/>
    </source>
</evidence>
<proteinExistence type="inferred from homology"/>
<comment type="similarity">
    <text evidence="2">Belongs to the drug/metabolite transporter (DMT) superfamily. 10 TMS drug/metabolite exporter (DME) (TC 2.A.7.3) family.</text>
</comment>
<reference evidence="27" key="6">
    <citation type="submission" date="2021-07" db="EMBL/GenBank/DDBJ databases">
        <title>Whole-Genome Sequences of non-enterica strains of Salmonella enterica isolated from poultry houses.</title>
        <authorList>
            <person name="Lamas A."/>
            <person name="Regal P."/>
            <person name="Miranda J.M."/>
            <person name="Vazquez B."/>
            <person name="Cepeda A."/>
            <person name="Franco C.M."/>
        </authorList>
    </citation>
    <scope>NUCLEOTIDE SEQUENCE</scope>
    <source>
        <strain evidence="27">LHICA_D1</strain>
    </source>
</reference>
<dbReference type="Proteomes" id="UP000230639">
    <property type="component" value="Chromosome"/>
</dbReference>
<evidence type="ECO:0000256" key="6">
    <source>
        <dbReference type="ARBA" id="ARBA00023136"/>
    </source>
</evidence>
<feature type="transmembrane region" description="Helical" evidence="8">
    <location>
        <begin position="136"/>
        <end position="155"/>
    </location>
</feature>
<evidence type="ECO:0000313" key="16">
    <source>
        <dbReference type="EMBL" id="HAB3844675.1"/>
    </source>
</evidence>
<feature type="transmembrane region" description="Helical" evidence="8">
    <location>
        <begin position="276"/>
        <end position="294"/>
    </location>
</feature>
<evidence type="ECO:0000256" key="2">
    <source>
        <dbReference type="ARBA" id="ARBA00009853"/>
    </source>
</evidence>
<evidence type="ECO:0000256" key="4">
    <source>
        <dbReference type="ARBA" id="ARBA00022692"/>
    </source>
</evidence>
<evidence type="ECO:0000313" key="17">
    <source>
        <dbReference type="EMBL" id="HAB3926081.1"/>
    </source>
</evidence>
<dbReference type="EMBL" id="DAAFWI010000041">
    <property type="protein sequence ID" value="HAB1777781.1"/>
    <property type="molecule type" value="Genomic_DNA"/>
</dbReference>
<dbReference type="EMBL" id="DAAHFA010000057">
    <property type="protein sequence ID" value="HAB5843561.1"/>
    <property type="molecule type" value="Genomic_DNA"/>
</dbReference>
<gene>
    <name evidence="10" type="ORF">CNQ75_24105</name>
    <name evidence="26" type="ORF">EL06_17730</name>
    <name evidence="11" type="ORF">FNI27_21685</name>
    <name evidence="25" type="ORF">G3A00_16745</name>
    <name evidence="23" type="ORF">GB016_22920</name>
    <name evidence="14" type="ORF">GB088_22795</name>
    <name evidence="24" type="ORF">GB246_22950</name>
    <name evidence="15" type="ORF">GB348_23045</name>
    <name evidence="17" type="ORF">GBV97_22705</name>
    <name evidence="16" type="ORF">GBW00_22765</name>
    <name evidence="18" type="ORF">GBX19_15870</name>
    <name evidence="12" type="ORF">GBY11_20115</name>
    <name evidence="19" type="ORF">GBY15_22605</name>
    <name evidence="20" type="ORF">GBZ04_23560</name>
    <name evidence="13" type="ORF">GBZ10_21335</name>
    <name evidence="21" type="ORF">GBZ12_23020</name>
    <name evidence="22" type="ORF">GBZ37_22685</name>
    <name evidence="27" type="ORF">JMJ85_21310</name>
</gene>
<evidence type="ECO:0000313" key="15">
    <source>
        <dbReference type="EMBL" id="HAB2187407.1"/>
    </source>
</evidence>
<reference evidence="12" key="5">
    <citation type="submission" date="2019-10" db="EMBL/GenBank/DDBJ databases">
        <authorList>
            <consortium name="NCBI Pathogen Detection Project"/>
        </authorList>
    </citation>
    <scope>NUCLEOTIDE SEQUENCE</scope>
    <source>
        <strain evidence="12">Salmonella enterica</strain>
    </source>
</reference>
<dbReference type="EMBL" id="DAAFYE010000102">
    <property type="protein sequence ID" value="HAB1993875.1"/>
    <property type="molecule type" value="Genomic_DNA"/>
</dbReference>
<evidence type="ECO:0000256" key="7">
    <source>
        <dbReference type="ARBA" id="ARBA00040595"/>
    </source>
</evidence>
<feature type="domain" description="EamA" evidence="9">
    <location>
        <begin position="13"/>
        <end position="149"/>
    </location>
</feature>
<feature type="transmembrane region" description="Helical" evidence="8">
    <location>
        <begin position="220"/>
        <end position="242"/>
    </location>
</feature>
<dbReference type="EMBL" id="DAAGNY010000045">
    <property type="protein sequence ID" value="HAB3844675.1"/>
    <property type="molecule type" value="Genomic_DNA"/>
</dbReference>
<evidence type="ECO:0000256" key="1">
    <source>
        <dbReference type="ARBA" id="ARBA00004651"/>
    </source>
</evidence>
<evidence type="ECO:0000313" key="25">
    <source>
        <dbReference type="EMBL" id="HAE1475572.1"/>
    </source>
</evidence>
<dbReference type="PANTHER" id="PTHR32322">
    <property type="entry name" value="INNER MEMBRANE TRANSPORTER"/>
    <property type="match status" value="1"/>
</dbReference>
<feature type="transmembrane region" description="Helical" evidence="8">
    <location>
        <begin position="106"/>
        <end position="127"/>
    </location>
</feature>
<dbReference type="InterPro" id="IPR037185">
    <property type="entry name" value="EmrE-like"/>
</dbReference>
<dbReference type="PANTHER" id="PTHR32322:SF18">
    <property type="entry name" value="S-ADENOSYLMETHIONINE_S-ADENOSYLHOMOCYSTEINE TRANSPORTER"/>
    <property type="match status" value="1"/>
</dbReference>
<dbReference type="EMBL" id="DAAGTH010000112">
    <property type="protein sequence ID" value="HAB4467558.1"/>
    <property type="molecule type" value="Genomic_DNA"/>
</dbReference>
<evidence type="ECO:0000313" key="19">
    <source>
        <dbReference type="EMBL" id="HAB4102363.1"/>
    </source>
</evidence>
<dbReference type="EMBL" id="CP023345">
    <property type="protein sequence ID" value="ATW57313.1"/>
    <property type="molecule type" value="Genomic_DNA"/>
</dbReference>
<dbReference type="InterPro" id="IPR000620">
    <property type="entry name" value="EamA_dom"/>
</dbReference>
<evidence type="ECO:0000313" key="27">
    <source>
        <dbReference type="EMBL" id="QXN83270.1"/>
    </source>
</evidence>
<keyword evidence="4 8" id="KW-0812">Transmembrane</keyword>
<reference evidence="12" key="2">
    <citation type="journal article" date="2018" name="Genome Biol.">
        <title>SKESA: strategic k-mer extension for scrupulous assemblies.</title>
        <authorList>
            <person name="Souvorov A."/>
            <person name="Agarwala R."/>
            <person name="Lipman D.J."/>
        </authorList>
    </citation>
    <scope>NUCLEOTIDE SEQUENCE</scope>
    <source>
        <strain evidence="12">Salmonella enterica</strain>
    </source>
</reference>
<feature type="transmembrane region" description="Helical" evidence="8">
    <location>
        <begin position="75"/>
        <end position="100"/>
    </location>
</feature>
<dbReference type="EMBL" id="DAAFZM010000062">
    <property type="protein sequence ID" value="HAB2187407.1"/>
    <property type="molecule type" value="Genomic_DNA"/>
</dbReference>
<evidence type="ECO:0000313" key="18">
    <source>
        <dbReference type="EMBL" id="HAB3979022.1"/>
    </source>
</evidence>
<evidence type="ECO:0000313" key="26">
    <source>
        <dbReference type="EMBL" id="MIE71213.1"/>
    </source>
</evidence>
<organism evidence="10 28">
    <name type="scientific">Salmonella diarizonae</name>
    <dbReference type="NCBI Taxonomy" id="59204"/>
    <lineage>
        <taxon>Bacteria</taxon>
        <taxon>Pseudomonadati</taxon>
        <taxon>Pseudomonadota</taxon>
        <taxon>Gammaproteobacteria</taxon>
        <taxon>Enterobacterales</taxon>
        <taxon>Enterobacteriaceae</taxon>
        <taxon>Salmonella</taxon>
    </lineage>
</organism>
<dbReference type="EMBL" id="DAAGVB010000150">
    <property type="protein sequence ID" value="HAB4676582.1"/>
    <property type="molecule type" value="Genomic_DNA"/>
</dbReference>
<dbReference type="Pfam" id="PF00892">
    <property type="entry name" value="EamA"/>
    <property type="match status" value="2"/>
</dbReference>
<dbReference type="EMBL" id="DAAGXW010000057">
    <property type="protein sequence ID" value="HAB5019272.1"/>
    <property type="molecule type" value="Genomic_DNA"/>
</dbReference>
<evidence type="ECO:0000259" key="9">
    <source>
        <dbReference type="Pfam" id="PF00892"/>
    </source>
</evidence>
<evidence type="ECO:0000313" key="10">
    <source>
        <dbReference type="EMBL" id="ATW57313.1"/>
    </source>
</evidence>
<evidence type="ECO:0000313" key="14">
    <source>
        <dbReference type="EMBL" id="HAB1993875.1"/>
    </source>
</evidence>
<feature type="transmembrane region" description="Helical" evidence="8">
    <location>
        <begin position="161"/>
        <end position="178"/>
    </location>
</feature>
<dbReference type="SUPFAM" id="SSF103481">
    <property type="entry name" value="Multidrug resistance efflux transporter EmrE"/>
    <property type="match status" value="2"/>
</dbReference>
<evidence type="ECO:0000313" key="23">
    <source>
        <dbReference type="EMBL" id="HAB5019272.1"/>
    </source>
</evidence>
<evidence type="ECO:0000313" key="21">
    <source>
        <dbReference type="EMBL" id="HAB4676582.1"/>
    </source>
</evidence>